<reference evidence="9 10" key="1">
    <citation type="submission" date="2019-01" db="EMBL/GenBank/DDBJ databases">
        <authorList>
            <consortium name="Pathogen Informatics"/>
        </authorList>
    </citation>
    <scope>NUCLEOTIDE SEQUENCE [LARGE SCALE GENOMIC DNA]</scope>
    <source>
        <strain evidence="9 10">NCTC10181</strain>
    </source>
</reference>
<keyword evidence="6 8" id="KW-0472">Membrane</keyword>
<evidence type="ECO:0000256" key="5">
    <source>
        <dbReference type="ARBA" id="ARBA00022989"/>
    </source>
</evidence>
<dbReference type="PRINTS" id="PR00783">
    <property type="entry name" value="MINTRINSICP"/>
</dbReference>
<comment type="subcellular location">
    <subcellularLocation>
        <location evidence="1">Membrane</location>
        <topology evidence="1">Multi-pass membrane protein</topology>
    </subcellularLocation>
</comment>
<evidence type="ECO:0000256" key="8">
    <source>
        <dbReference type="SAM" id="Phobius"/>
    </source>
</evidence>
<proteinExistence type="inferred from homology"/>
<sequence length="269" mass="28044">MDAVSTQYVAGFISELIGTMILILLGNGVNASVSFKKMYAHNSRANWVAIIMGWGFAVLVGVITSASLFNAIVGKGTAGDLSIGSAHLNPAVTVALFVKTGSAITGTHFGLAIVYIIAQFLGAALGQSILNFINYKHILENPAATLKGTSCTGSTHREAWLQNVSYEFVGTAVLLAVVLGSSALAKMEAGWLVSLAVMGIGLSLGSATGYAINPARDLAPRMVYYLTTKLLKDKMQGEIVSPDWNYGLLVPGLSPILGAVFVGAIATAF</sequence>
<accession>A0A449B2R0</accession>
<evidence type="ECO:0000256" key="2">
    <source>
        <dbReference type="ARBA" id="ARBA00006175"/>
    </source>
</evidence>
<keyword evidence="4 7" id="KW-0812">Transmembrane</keyword>
<evidence type="ECO:0000256" key="4">
    <source>
        <dbReference type="ARBA" id="ARBA00022692"/>
    </source>
</evidence>
<feature type="transmembrane region" description="Helical" evidence="8">
    <location>
        <begin position="191"/>
        <end position="212"/>
    </location>
</feature>
<dbReference type="SUPFAM" id="SSF81338">
    <property type="entry name" value="Aquaporin-like"/>
    <property type="match status" value="1"/>
</dbReference>
<dbReference type="InterPro" id="IPR050363">
    <property type="entry name" value="MIP/Aquaporin"/>
</dbReference>
<dbReference type="InterPro" id="IPR000425">
    <property type="entry name" value="MIP"/>
</dbReference>
<dbReference type="Gene3D" id="1.20.1080.10">
    <property type="entry name" value="Glycerol uptake facilitator protein"/>
    <property type="match status" value="1"/>
</dbReference>
<feature type="transmembrane region" description="Helical" evidence="8">
    <location>
        <begin position="164"/>
        <end position="184"/>
    </location>
</feature>
<evidence type="ECO:0000256" key="7">
    <source>
        <dbReference type="RuleBase" id="RU000477"/>
    </source>
</evidence>
<dbReference type="InterPro" id="IPR022357">
    <property type="entry name" value="MIP_CS"/>
</dbReference>
<gene>
    <name evidence="9" type="primary">gla</name>
    <name evidence="9" type="ORF">NCTC10181_00739</name>
</gene>
<feature type="transmembrane region" description="Helical" evidence="8">
    <location>
        <begin position="110"/>
        <end position="133"/>
    </location>
</feature>
<feature type="transmembrane region" description="Helical" evidence="8">
    <location>
        <begin position="244"/>
        <end position="266"/>
    </location>
</feature>
<comment type="similarity">
    <text evidence="2 7">Belongs to the MIP/aquaporin (TC 1.A.8) family.</text>
</comment>
<dbReference type="KEGG" id="mcit:NCTC10181_00739"/>
<dbReference type="OrthoDB" id="9807293at2"/>
<name>A0A449B2R0_9BACT</name>
<dbReference type="PROSITE" id="PS00221">
    <property type="entry name" value="MIP"/>
    <property type="match status" value="1"/>
</dbReference>
<feature type="transmembrane region" description="Helical" evidence="8">
    <location>
        <begin position="6"/>
        <end position="26"/>
    </location>
</feature>
<dbReference type="GO" id="GO:0015254">
    <property type="term" value="F:glycerol channel activity"/>
    <property type="evidence" value="ECO:0007669"/>
    <property type="project" value="TreeGrafter"/>
</dbReference>
<dbReference type="RefSeq" id="WP_129725660.1">
    <property type="nucleotide sequence ID" value="NZ_CP101807.1"/>
</dbReference>
<evidence type="ECO:0000256" key="3">
    <source>
        <dbReference type="ARBA" id="ARBA00022448"/>
    </source>
</evidence>
<dbReference type="PANTHER" id="PTHR43829:SF9">
    <property type="entry name" value="AQUAPORIN-9"/>
    <property type="match status" value="1"/>
</dbReference>
<dbReference type="PANTHER" id="PTHR43829">
    <property type="entry name" value="AQUAPORIN OR AQUAGLYCEROPORIN RELATED"/>
    <property type="match status" value="1"/>
</dbReference>
<organism evidence="9 10">
    <name type="scientific">Mycoplasmopsis citelli</name>
    <dbReference type="NCBI Taxonomy" id="171281"/>
    <lineage>
        <taxon>Bacteria</taxon>
        <taxon>Bacillati</taxon>
        <taxon>Mycoplasmatota</taxon>
        <taxon>Mycoplasmoidales</taxon>
        <taxon>Metamycoplasmataceae</taxon>
        <taxon>Mycoplasmopsis</taxon>
    </lineage>
</organism>
<protein>
    <submittedName>
        <fullName evidence="9">Glyceroaquaporin</fullName>
    </submittedName>
</protein>
<evidence type="ECO:0000256" key="6">
    <source>
        <dbReference type="ARBA" id="ARBA00023136"/>
    </source>
</evidence>
<dbReference type="InterPro" id="IPR023271">
    <property type="entry name" value="Aquaporin-like"/>
</dbReference>
<dbReference type="AlphaFoldDB" id="A0A449B2R0"/>
<keyword evidence="10" id="KW-1185">Reference proteome</keyword>
<evidence type="ECO:0000313" key="10">
    <source>
        <dbReference type="Proteomes" id="UP000290985"/>
    </source>
</evidence>
<evidence type="ECO:0000256" key="1">
    <source>
        <dbReference type="ARBA" id="ARBA00004141"/>
    </source>
</evidence>
<keyword evidence="3 7" id="KW-0813">Transport</keyword>
<keyword evidence="5 8" id="KW-1133">Transmembrane helix</keyword>
<dbReference type="Pfam" id="PF00230">
    <property type="entry name" value="MIP"/>
    <property type="match status" value="1"/>
</dbReference>
<dbReference type="EMBL" id="LR215036">
    <property type="protein sequence ID" value="VEU74870.1"/>
    <property type="molecule type" value="Genomic_DNA"/>
</dbReference>
<evidence type="ECO:0000313" key="9">
    <source>
        <dbReference type="EMBL" id="VEU74870.1"/>
    </source>
</evidence>
<dbReference type="Proteomes" id="UP000290985">
    <property type="component" value="Chromosome"/>
</dbReference>
<dbReference type="GO" id="GO:0005886">
    <property type="term" value="C:plasma membrane"/>
    <property type="evidence" value="ECO:0007669"/>
    <property type="project" value="TreeGrafter"/>
</dbReference>
<feature type="transmembrane region" description="Helical" evidence="8">
    <location>
        <begin position="47"/>
        <end position="69"/>
    </location>
</feature>